<evidence type="ECO:0000313" key="10">
    <source>
        <dbReference type="EMBL" id="CAI2376086.1"/>
    </source>
</evidence>
<gene>
    <name evidence="10" type="ORF">ECRASSUSDP1_LOCUS17455</name>
</gene>
<reference evidence="10" key="1">
    <citation type="submission" date="2023-07" db="EMBL/GenBank/DDBJ databases">
        <authorList>
            <consortium name="AG Swart"/>
            <person name="Singh M."/>
            <person name="Singh A."/>
            <person name="Seah K."/>
            <person name="Emmerich C."/>
        </authorList>
    </citation>
    <scope>NUCLEOTIDE SEQUENCE</scope>
    <source>
        <strain evidence="10">DP1</strain>
    </source>
</reference>
<dbReference type="Pfam" id="PF03167">
    <property type="entry name" value="UDG"/>
    <property type="match status" value="1"/>
</dbReference>
<evidence type="ECO:0000256" key="6">
    <source>
        <dbReference type="PROSITE-ProRule" id="PRU10072"/>
    </source>
</evidence>
<comment type="caution">
    <text evidence="10">The sequence shown here is derived from an EMBL/GenBank/DDBJ whole genome shotgun (WGS) entry which is preliminary data.</text>
</comment>
<comment type="catalytic activity">
    <reaction evidence="5 7">
        <text>Hydrolyzes single-stranded DNA or mismatched double-stranded DNA and polynucleotides, releasing free uracil.</text>
        <dbReference type="EC" id="3.2.2.27"/>
    </reaction>
</comment>
<feature type="compositionally biased region" description="Basic and acidic residues" evidence="8">
    <location>
        <begin position="49"/>
        <end position="61"/>
    </location>
</feature>
<evidence type="ECO:0000256" key="4">
    <source>
        <dbReference type="ARBA" id="ARBA00023204"/>
    </source>
</evidence>
<evidence type="ECO:0000259" key="9">
    <source>
        <dbReference type="SMART" id="SM00986"/>
    </source>
</evidence>
<dbReference type="SMART" id="SM00987">
    <property type="entry name" value="UreE_C"/>
    <property type="match status" value="1"/>
</dbReference>
<dbReference type="SUPFAM" id="SSF52141">
    <property type="entry name" value="Uracil-DNA glycosylase-like"/>
    <property type="match status" value="1"/>
</dbReference>
<dbReference type="InterPro" id="IPR002043">
    <property type="entry name" value="UDG_fam1"/>
</dbReference>
<dbReference type="GO" id="GO:0005634">
    <property type="term" value="C:nucleus"/>
    <property type="evidence" value="ECO:0007669"/>
    <property type="project" value="UniProtKB-SubCell"/>
</dbReference>
<dbReference type="PANTHER" id="PTHR11264:SF0">
    <property type="entry name" value="URACIL-DNA GLYCOSYLASE"/>
    <property type="match status" value="1"/>
</dbReference>
<dbReference type="AlphaFoldDB" id="A0AAD2D0L3"/>
<evidence type="ECO:0000256" key="5">
    <source>
        <dbReference type="HAMAP-Rule" id="MF_03166"/>
    </source>
</evidence>
<organism evidence="10 11">
    <name type="scientific">Euplotes crassus</name>
    <dbReference type="NCBI Taxonomy" id="5936"/>
    <lineage>
        <taxon>Eukaryota</taxon>
        <taxon>Sar</taxon>
        <taxon>Alveolata</taxon>
        <taxon>Ciliophora</taxon>
        <taxon>Intramacronucleata</taxon>
        <taxon>Spirotrichea</taxon>
        <taxon>Hypotrichia</taxon>
        <taxon>Euplotida</taxon>
        <taxon>Euplotidae</taxon>
        <taxon>Moneuplotes</taxon>
    </lineage>
</organism>
<comment type="subcellular location">
    <subcellularLocation>
        <location evidence="5">Mitochondrion</location>
    </subcellularLocation>
    <subcellularLocation>
        <location evidence="5">Nucleus</location>
    </subcellularLocation>
</comment>
<dbReference type="GO" id="GO:0097510">
    <property type="term" value="P:base-excision repair, AP site formation via deaminated base removal"/>
    <property type="evidence" value="ECO:0007669"/>
    <property type="project" value="TreeGrafter"/>
</dbReference>
<dbReference type="HAMAP" id="MF_00148">
    <property type="entry name" value="UDG"/>
    <property type="match status" value="1"/>
</dbReference>
<dbReference type="InterPro" id="IPR018085">
    <property type="entry name" value="Ura-DNA_Glyclase_AS"/>
</dbReference>
<keyword evidence="5" id="KW-0539">Nucleus</keyword>
<dbReference type="Gene3D" id="3.40.470.10">
    <property type="entry name" value="Uracil-DNA glycosylase-like domain"/>
    <property type="match status" value="1"/>
</dbReference>
<keyword evidence="5" id="KW-0496">Mitochondrion</keyword>
<feature type="compositionally biased region" description="Basic and acidic residues" evidence="8">
    <location>
        <begin position="20"/>
        <end position="30"/>
    </location>
</feature>
<evidence type="ECO:0000313" key="11">
    <source>
        <dbReference type="Proteomes" id="UP001295684"/>
    </source>
</evidence>
<dbReference type="GO" id="GO:0004844">
    <property type="term" value="F:uracil DNA N-glycosylase activity"/>
    <property type="evidence" value="ECO:0007669"/>
    <property type="project" value="UniProtKB-UniRule"/>
</dbReference>
<dbReference type="CDD" id="cd10027">
    <property type="entry name" value="UDG-F1-like"/>
    <property type="match status" value="1"/>
</dbReference>
<evidence type="ECO:0000256" key="3">
    <source>
        <dbReference type="ARBA" id="ARBA00022801"/>
    </source>
</evidence>
<dbReference type="NCBIfam" id="TIGR00628">
    <property type="entry name" value="ung"/>
    <property type="match status" value="1"/>
</dbReference>
<keyword evidence="4 5" id="KW-0234">DNA repair</keyword>
<name>A0AAD2D0L3_EUPCR</name>
<dbReference type="InterPro" id="IPR005122">
    <property type="entry name" value="Uracil-DNA_glycosylase-like"/>
</dbReference>
<comment type="function">
    <text evidence="5 7">Excises uracil residues from the DNA which can arise as a result of misincorporation of dUMP residues by DNA polymerase or due to deamination of cytosine.</text>
</comment>
<keyword evidence="2 5" id="KW-0227">DNA damage</keyword>
<feature type="domain" description="Uracil-DNA glycosylase-like" evidence="9">
    <location>
        <begin position="126"/>
        <end position="292"/>
    </location>
</feature>
<dbReference type="InterPro" id="IPR036895">
    <property type="entry name" value="Uracil-DNA_glycosylase-like_sf"/>
</dbReference>
<dbReference type="GO" id="GO:0005739">
    <property type="term" value="C:mitochondrion"/>
    <property type="evidence" value="ECO:0007669"/>
    <property type="project" value="UniProtKB-SubCell"/>
</dbReference>
<comment type="similarity">
    <text evidence="1 5 7">Belongs to the uracil-DNA glycosylase (UDG) superfamily. UNG family.</text>
</comment>
<proteinExistence type="inferred from homology"/>
<dbReference type="NCBIfam" id="NF003592">
    <property type="entry name" value="PRK05254.1-5"/>
    <property type="match status" value="1"/>
</dbReference>
<dbReference type="PANTHER" id="PTHR11264">
    <property type="entry name" value="URACIL-DNA GLYCOSYLASE"/>
    <property type="match status" value="1"/>
</dbReference>
<dbReference type="EC" id="3.2.2.27" evidence="5 7"/>
<evidence type="ECO:0000256" key="8">
    <source>
        <dbReference type="SAM" id="MobiDB-lite"/>
    </source>
</evidence>
<accession>A0AAD2D0L3</accession>
<dbReference type="Proteomes" id="UP001295684">
    <property type="component" value="Unassembled WGS sequence"/>
</dbReference>
<dbReference type="NCBIfam" id="NF003589">
    <property type="entry name" value="PRK05254.1-2"/>
    <property type="match status" value="1"/>
</dbReference>
<protein>
    <recommendedName>
        <fullName evidence="5 7">Uracil-DNA glycosylase</fullName>
        <shortName evidence="5">UDG</shortName>
        <ecNumber evidence="5 7">3.2.2.27</ecNumber>
    </recommendedName>
</protein>
<keyword evidence="3 5" id="KW-0378">Hydrolase</keyword>
<dbReference type="SMART" id="SM00986">
    <property type="entry name" value="UDG"/>
    <property type="match status" value="1"/>
</dbReference>
<dbReference type="PROSITE" id="PS00130">
    <property type="entry name" value="U_DNA_GLYCOSYLASE"/>
    <property type="match status" value="1"/>
</dbReference>
<evidence type="ECO:0000256" key="1">
    <source>
        <dbReference type="ARBA" id="ARBA00008184"/>
    </source>
</evidence>
<evidence type="ECO:0000256" key="7">
    <source>
        <dbReference type="RuleBase" id="RU003780"/>
    </source>
</evidence>
<feature type="active site" description="Proton acceptor" evidence="5 6">
    <location>
        <position position="142"/>
    </location>
</feature>
<dbReference type="EMBL" id="CAMPGE010017618">
    <property type="protein sequence ID" value="CAI2376086.1"/>
    <property type="molecule type" value="Genomic_DNA"/>
</dbReference>
<dbReference type="NCBIfam" id="NF003588">
    <property type="entry name" value="PRK05254.1-1"/>
    <property type="match status" value="1"/>
</dbReference>
<keyword evidence="11" id="KW-1185">Reference proteome</keyword>
<evidence type="ECO:0000256" key="2">
    <source>
        <dbReference type="ARBA" id="ARBA00022763"/>
    </source>
</evidence>
<feature type="region of interest" description="Disordered" evidence="8">
    <location>
        <begin position="1"/>
        <end position="63"/>
    </location>
</feature>
<sequence>MARKKQVAKTTAAKGKRKVKDIEETKEKPAKKLKPGVAKKNAKSKAKTKTKEEAKEPKVSKTSELADFNSDSLNSYEDFVGHLGDWQEPLVDYLASGNFRTIYEYVKEEYDSTLCFPPKELIFNAFQKASFKNTKVVIVGQDPYIKVNEAMGLCFSIPKTTKCPPSLKNIYKALKKDNKVDFKEPSPVHGDLQSWADQGILMLNAALTVRAGKSFSHAKSGWLKFTNEVINAINEEKEGVVFLCWGGKALDICKGVDRTKHHVLTYGHPSPLAQKFQKFEDCTHFSETNEILTKQGNEPIDWNLN</sequence>